<dbReference type="HOGENOM" id="CLU_1925688_0_0_3"/>
<accession>A9BA31</accession>
<dbReference type="Proteomes" id="UP000000788">
    <property type="component" value="Chromosome"/>
</dbReference>
<dbReference type="KEGG" id="pmj:P9211_07621"/>
<dbReference type="EMBL" id="CP000878">
    <property type="protein sequence ID" value="ABX08693.1"/>
    <property type="molecule type" value="Genomic_DNA"/>
</dbReference>
<dbReference type="OrthoDB" id="9888284at2"/>
<evidence type="ECO:0000313" key="1">
    <source>
        <dbReference type="EMBL" id="ABX08693.1"/>
    </source>
</evidence>
<proteinExistence type="predicted"/>
<keyword evidence="2" id="KW-1185">Reference proteome</keyword>
<dbReference type="RefSeq" id="WP_012195315.1">
    <property type="nucleotide sequence ID" value="NC_009976.1"/>
</dbReference>
<reference evidence="1 2" key="1">
    <citation type="journal article" date="2007" name="PLoS Genet.">
        <title>Patterns and implications of gene gain and loss in the evolution of Prochlorococcus.</title>
        <authorList>
            <person name="Kettler G.C."/>
            <person name="Martiny A.C."/>
            <person name="Huang K."/>
            <person name="Zucker J."/>
            <person name="Coleman M.L."/>
            <person name="Rodrigue S."/>
            <person name="Chen F."/>
            <person name="Lapidus A."/>
            <person name="Ferriera S."/>
            <person name="Johnson J."/>
            <person name="Steglich C."/>
            <person name="Church G.M."/>
            <person name="Richardson P."/>
            <person name="Chisholm S.W."/>
        </authorList>
    </citation>
    <scope>NUCLEOTIDE SEQUENCE [LARGE SCALE GENOMIC DNA]</scope>
    <source>
        <strain evidence="2">MIT 9211</strain>
    </source>
</reference>
<sequence>MNFTLHESALIKPVMQSIANLALVRQRKGPAETGILYTLCESDKSNLIIGYTKEARVFTSFTKIEGLRLLGKKFGSKRELDLIKITLKEVGFACEANQCIYKSSPKMIRLLKMLGWPIESNLNPYKKKLSI</sequence>
<dbReference type="AlphaFoldDB" id="A9BA31"/>
<gene>
    <name evidence="1" type="ordered locus">P9211_07621</name>
</gene>
<organism evidence="1 2">
    <name type="scientific">Prochlorococcus marinus (strain MIT 9211)</name>
    <dbReference type="NCBI Taxonomy" id="93059"/>
    <lineage>
        <taxon>Bacteria</taxon>
        <taxon>Bacillati</taxon>
        <taxon>Cyanobacteriota</taxon>
        <taxon>Cyanophyceae</taxon>
        <taxon>Synechococcales</taxon>
        <taxon>Prochlorococcaceae</taxon>
        <taxon>Prochlorococcus</taxon>
    </lineage>
</organism>
<evidence type="ECO:0000313" key="2">
    <source>
        <dbReference type="Proteomes" id="UP000000788"/>
    </source>
</evidence>
<dbReference type="STRING" id="93059.P9211_07621"/>
<name>A9BA31_PROM4</name>
<protein>
    <submittedName>
        <fullName evidence="1">Possible LEM domain</fullName>
    </submittedName>
</protein>